<evidence type="ECO:0000313" key="3">
    <source>
        <dbReference type="EMBL" id="MBC5678366.1"/>
    </source>
</evidence>
<dbReference type="SUPFAM" id="SSF53187">
    <property type="entry name" value="Zn-dependent exopeptidases"/>
    <property type="match status" value="1"/>
</dbReference>
<evidence type="ECO:0000259" key="2">
    <source>
        <dbReference type="SMART" id="SM00646"/>
    </source>
</evidence>
<evidence type="ECO:0000313" key="4">
    <source>
        <dbReference type="Proteomes" id="UP000635828"/>
    </source>
</evidence>
<dbReference type="InterPro" id="IPR050695">
    <property type="entry name" value="N-acetylmuramoyl_amidase_3"/>
</dbReference>
<name>A0ABR7FV80_9FIRM</name>
<organism evidence="3 4">
    <name type="scientific">Anaerostipes hominis</name>
    <name type="common">ex Liu et al. 2021</name>
    <dbReference type="NCBI Taxonomy" id="2763018"/>
    <lineage>
        <taxon>Bacteria</taxon>
        <taxon>Bacillati</taxon>
        <taxon>Bacillota</taxon>
        <taxon>Clostridia</taxon>
        <taxon>Lachnospirales</taxon>
        <taxon>Lachnospiraceae</taxon>
        <taxon>Anaerostipes</taxon>
    </lineage>
</organism>
<dbReference type="SMART" id="SM00646">
    <property type="entry name" value="Ami_3"/>
    <property type="match status" value="1"/>
</dbReference>
<gene>
    <name evidence="3" type="ORF">H8S22_12375</name>
</gene>
<dbReference type="Proteomes" id="UP000635828">
    <property type="component" value="Unassembled WGS sequence"/>
</dbReference>
<dbReference type="InterPro" id="IPR002508">
    <property type="entry name" value="MurNAc-LAA_cat"/>
</dbReference>
<dbReference type="PANTHER" id="PTHR30404">
    <property type="entry name" value="N-ACETYLMURAMOYL-L-ALANINE AMIDASE"/>
    <property type="match status" value="1"/>
</dbReference>
<dbReference type="EMBL" id="JACOOS010000015">
    <property type="protein sequence ID" value="MBC5678366.1"/>
    <property type="molecule type" value="Genomic_DNA"/>
</dbReference>
<keyword evidence="1" id="KW-0378">Hydrolase</keyword>
<dbReference type="CDD" id="cd02696">
    <property type="entry name" value="MurNAc-LAA"/>
    <property type="match status" value="1"/>
</dbReference>
<reference evidence="3 4" key="1">
    <citation type="submission" date="2020-08" db="EMBL/GenBank/DDBJ databases">
        <title>Genome public.</title>
        <authorList>
            <person name="Liu C."/>
            <person name="Sun Q."/>
        </authorList>
    </citation>
    <scope>NUCLEOTIDE SEQUENCE [LARGE SCALE GENOMIC DNA]</scope>
    <source>
        <strain evidence="3 4">NSJ-7</strain>
    </source>
</reference>
<dbReference type="PANTHER" id="PTHR30404:SF0">
    <property type="entry name" value="N-ACETYLMURAMOYL-L-ALANINE AMIDASE AMIC"/>
    <property type="match status" value="1"/>
</dbReference>
<comment type="caution">
    <text evidence="3">The sequence shown here is derived from an EMBL/GenBank/DDBJ whole genome shotgun (WGS) entry which is preliminary data.</text>
</comment>
<feature type="domain" description="MurNAc-LAA" evidence="2">
    <location>
        <begin position="117"/>
        <end position="253"/>
    </location>
</feature>
<dbReference type="Pfam" id="PF01520">
    <property type="entry name" value="Amidase_3"/>
    <property type="match status" value="1"/>
</dbReference>
<protein>
    <submittedName>
        <fullName evidence="3">N-acetylmuramoyl-L-alanine amidase</fullName>
    </submittedName>
</protein>
<accession>A0ABR7FV80</accession>
<proteinExistence type="predicted"/>
<dbReference type="RefSeq" id="WP_024728572.1">
    <property type="nucleotide sequence ID" value="NZ_JACOOS010000015.1"/>
</dbReference>
<dbReference type="Gene3D" id="3.40.630.40">
    <property type="entry name" value="Zn-dependent exopeptidases"/>
    <property type="match status" value="1"/>
</dbReference>
<evidence type="ECO:0000256" key="1">
    <source>
        <dbReference type="ARBA" id="ARBA00022801"/>
    </source>
</evidence>
<sequence>MKKLTFFVFVVCGVLIFLIYAKKINVPNKTDKRTAAKATEVTVSNKDKVEKVRIEIDPGHGGVDTGAQITADGTVTYEKTLNLKLSLYLKTELEKYQGVTVSMTRKTDKNISLKKRVEKAKKDQADALISIHHNAKGSIVNAKDGAYVLVASGNEKENLAQEEEQLGANILNRISELGLKNRGLLRRLSENRNTYRNGRLCDYYAIVKGGINEDMIAIIIEHGYMDNIDEFQSYFSSDEKIQEMAEKDAQGIADYFHLLKDSHKAARATIKKNIKITTVKDPKGKDNTYQTRSYQLSVNQ</sequence>
<keyword evidence="4" id="KW-1185">Reference proteome</keyword>